<dbReference type="InterPro" id="IPR036900">
    <property type="entry name" value="A-D-PHexomutase_C_sf"/>
</dbReference>
<keyword evidence="7" id="KW-0479">Metal-binding</keyword>
<reference evidence="15" key="1">
    <citation type="submission" date="2017-01" db="EMBL/GenBank/DDBJ databases">
        <authorList>
            <person name="Wang Y."/>
            <person name="White M."/>
            <person name="Kvist S."/>
            <person name="Moncalvo J.-M."/>
        </authorList>
    </citation>
    <scope>NUCLEOTIDE SEQUENCE [LARGE SCALE GENOMIC DNA]</scope>
    <source>
        <strain evidence="15">COL-18-3</strain>
    </source>
</reference>
<evidence type="ECO:0000313" key="15">
    <source>
        <dbReference type="Proteomes" id="UP000188320"/>
    </source>
</evidence>
<evidence type="ECO:0000256" key="7">
    <source>
        <dbReference type="ARBA" id="ARBA00022723"/>
    </source>
</evidence>
<dbReference type="Gene3D" id="3.30.310.50">
    <property type="entry name" value="Alpha-D-phosphohexomutase, C-terminal domain"/>
    <property type="match status" value="1"/>
</dbReference>
<dbReference type="AlphaFoldDB" id="A0A1R1PC36"/>
<dbReference type="SUPFAM" id="SSF55957">
    <property type="entry name" value="Phosphoglucomutase, C-terminal domain"/>
    <property type="match status" value="1"/>
</dbReference>
<keyword evidence="6" id="KW-0597">Phosphoprotein</keyword>
<proteinExistence type="inferred from homology"/>
<evidence type="ECO:0000259" key="12">
    <source>
        <dbReference type="Pfam" id="PF02879"/>
    </source>
</evidence>
<keyword evidence="9" id="KW-0413">Isomerase</keyword>
<dbReference type="GO" id="GO:0000287">
    <property type="term" value="F:magnesium ion binding"/>
    <property type="evidence" value="ECO:0007669"/>
    <property type="project" value="InterPro"/>
</dbReference>
<feature type="domain" description="Alpha-D-phosphohexomutase alpha/beta/alpha" evidence="11">
    <location>
        <begin position="50"/>
        <end position="186"/>
    </location>
</feature>
<evidence type="ECO:0000256" key="2">
    <source>
        <dbReference type="ARBA" id="ARBA00004496"/>
    </source>
</evidence>
<dbReference type="Pfam" id="PF02879">
    <property type="entry name" value="PGM_PMM_II"/>
    <property type="match status" value="1"/>
</dbReference>
<dbReference type="GO" id="GO:0005634">
    <property type="term" value="C:nucleus"/>
    <property type="evidence" value="ECO:0007669"/>
    <property type="project" value="TreeGrafter"/>
</dbReference>
<comment type="similarity">
    <text evidence="3">Belongs to the phosphohexose mutase family.</text>
</comment>
<dbReference type="GO" id="GO:0006006">
    <property type="term" value="P:glucose metabolic process"/>
    <property type="evidence" value="ECO:0007669"/>
    <property type="project" value="UniProtKB-KW"/>
</dbReference>
<keyword evidence="4" id="KW-0963">Cytoplasm</keyword>
<dbReference type="PANTHER" id="PTHR45745:SF1">
    <property type="entry name" value="PHOSPHOGLUCOMUTASE 2B-RELATED"/>
    <property type="match status" value="1"/>
</dbReference>
<keyword evidence="10" id="KW-0119">Carbohydrate metabolism</keyword>
<keyword evidence="8" id="KW-0460">Magnesium</keyword>
<dbReference type="CDD" id="cd05799">
    <property type="entry name" value="PGM2"/>
    <property type="match status" value="1"/>
</dbReference>
<evidence type="ECO:0000256" key="1">
    <source>
        <dbReference type="ARBA" id="ARBA00001946"/>
    </source>
</evidence>
<feature type="domain" description="Alpha-D-phosphohexomutase alpha/beta/alpha" evidence="13">
    <location>
        <begin position="329"/>
        <end position="455"/>
    </location>
</feature>
<evidence type="ECO:0000256" key="6">
    <source>
        <dbReference type="ARBA" id="ARBA00022553"/>
    </source>
</evidence>
<dbReference type="InterPro" id="IPR016066">
    <property type="entry name" value="A-D-PHexomutase_CS"/>
</dbReference>
<evidence type="ECO:0000259" key="11">
    <source>
        <dbReference type="Pfam" id="PF02878"/>
    </source>
</evidence>
<sequence>MDFSAKVSTAELADRWLALDKNPKTRKQIQDLVEQGDLKTLEGLLRKPLEFGTAGLRAKMEGGFSRMNCVTVILASQGLAEYVEKTVKNAHERGVVVGNDHRHNSADFGKLTAAVFLKRGFKVYYLEGISMTPLVPFTVKYKEAACGIMITASHNPKDDNGYKVYWDNGAQIIPPHDSGIAACIGKCKDIDTWDVELVNTHPNVINMKAELIDKYYEAMQSLVLDRKLNESTDLAYVYTAMHGVGAPFAARILKELGLKPYVEVAEQQAPNADFPTVVFPNPEEKGALDRAKEKADESGIGLVIANDPDADRFAAAEKQADGSWFVFSGDQLGILLASFALRLAKSHGIDPSKIAMVNSTVSSGMLGEMARIEGFHYRDTLTGFKWMSNELIKMRDENGLVPCFGYEEAIGYLMCPAVLDKDGVSALGCFVQLAAMLKEQGLTAKEYLDSLYIKYGYFASNNFYYICRDPQKIAKIFNKIRYGSDDAQDNSGRTNFHIASNGTTLRYPTQLGGSPVTYIRDLTDGFEVDNLCKLLSTDGGDSAQIVVSSDDKTYVPRFITSPDSQMITFKTAGNGRVTLRTSGTEPKIKCYLEMFGSGDNRDAVIENLNKLVECVDKELMEASKNGLA</sequence>
<dbReference type="SUPFAM" id="SSF53738">
    <property type="entry name" value="Phosphoglucomutase, first 3 domains"/>
    <property type="match status" value="3"/>
</dbReference>
<dbReference type="Pfam" id="PF02878">
    <property type="entry name" value="PGM_PMM_I"/>
    <property type="match status" value="1"/>
</dbReference>
<evidence type="ECO:0000256" key="5">
    <source>
        <dbReference type="ARBA" id="ARBA00022526"/>
    </source>
</evidence>
<evidence type="ECO:0000256" key="3">
    <source>
        <dbReference type="ARBA" id="ARBA00010231"/>
    </source>
</evidence>
<name>A0A1R1PC36_ZANCU</name>
<keyword evidence="5" id="KW-0313">Glucose metabolism</keyword>
<evidence type="ECO:0000259" key="13">
    <source>
        <dbReference type="Pfam" id="PF02880"/>
    </source>
</evidence>
<dbReference type="PANTHER" id="PTHR45745">
    <property type="entry name" value="PHOSPHOMANNOMUTASE 45A"/>
    <property type="match status" value="1"/>
</dbReference>
<dbReference type="PROSITE" id="PS00710">
    <property type="entry name" value="PGM_PMM"/>
    <property type="match status" value="1"/>
</dbReference>
<evidence type="ECO:0000256" key="9">
    <source>
        <dbReference type="ARBA" id="ARBA00023235"/>
    </source>
</evidence>
<dbReference type="EMBL" id="LSSK01001915">
    <property type="protein sequence ID" value="OMH78489.1"/>
    <property type="molecule type" value="Genomic_DNA"/>
</dbReference>
<evidence type="ECO:0000256" key="10">
    <source>
        <dbReference type="ARBA" id="ARBA00023277"/>
    </source>
</evidence>
<dbReference type="InterPro" id="IPR016055">
    <property type="entry name" value="A-D-PHexomutase_a/b/a-I/II/III"/>
</dbReference>
<feature type="domain" description="Alpha-D-phosphohexomutase alpha/beta/alpha" evidence="12">
    <location>
        <begin position="214"/>
        <end position="318"/>
    </location>
</feature>
<dbReference type="Gene3D" id="3.40.120.10">
    <property type="entry name" value="Alpha-D-Glucose-1,6-Bisphosphate, subunit A, domain 3"/>
    <property type="match status" value="3"/>
</dbReference>
<dbReference type="Pfam" id="PF02880">
    <property type="entry name" value="PGM_PMM_III"/>
    <property type="match status" value="1"/>
</dbReference>
<dbReference type="GO" id="GO:0005737">
    <property type="term" value="C:cytoplasm"/>
    <property type="evidence" value="ECO:0007669"/>
    <property type="project" value="UniProtKB-SubCell"/>
</dbReference>
<evidence type="ECO:0000256" key="8">
    <source>
        <dbReference type="ARBA" id="ARBA00022842"/>
    </source>
</evidence>
<dbReference type="InterPro" id="IPR005841">
    <property type="entry name" value="Alpha-D-phosphohexomutase_SF"/>
</dbReference>
<comment type="subcellular location">
    <subcellularLocation>
        <location evidence="2">Cytoplasm</location>
    </subcellularLocation>
</comment>
<protein>
    <submittedName>
        <fullName evidence="14">Putative phosphoribomutase</fullName>
    </submittedName>
</protein>
<dbReference type="InterPro" id="IPR005844">
    <property type="entry name" value="A-D-PHexomutase_a/b/a-I"/>
</dbReference>
<dbReference type="FunFam" id="3.40.120.10:FF:000035">
    <property type="entry name" value="Pgm3p"/>
    <property type="match status" value="1"/>
</dbReference>
<evidence type="ECO:0000313" key="14">
    <source>
        <dbReference type="EMBL" id="OMH78489.1"/>
    </source>
</evidence>
<dbReference type="InterPro" id="IPR005845">
    <property type="entry name" value="A-D-PHexomutase_a/b/a-II"/>
</dbReference>
<comment type="caution">
    <text evidence="14">The sequence shown here is derived from an EMBL/GenBank/DDBJ whole genome shotgun (WGS) entry which is preliminary data.</text>
</comment>
<dbReference type="Proteomes" id="UP000188320">
    <property type="component" value="Unassembled WGS sequence"/>
</dbReference>
<dbReference type="OrthoDB" id="8300170at2759"/>
<evidence type="ECO:0000256" key="4">
    <source>
        <dbReference type="ARBA" id="ARBA00022490"/>
    </source>
</evidence>
<keyword evidence="15" id="KW-1185">Reference proteome</keyword>
<dbReference type="InterPro" id="IPR005846">
    <property type="entry name" value="A-D-PHexomutase_a/b/a-III"/>
</dbReference>
<organism evidence="14 15">
    <name type="scientific">Zancudomyces culisetae</name>
    <name type="common">Gut fungus</name>
    <name type="synonym">Smittium culisetae</name>
    <dbReference type="NCBI Taxonomy" id="1213189"/>
    <lineage>
        <taxon>Eukaryota</taxon>
        <taxon>Fungi</taxon>
        <taxon>Fungi incertae sedis</taxon>
        <taxon>Zoopagomycota</taxon>
        <taxon>Kickxellomycotina</taxon>
        <taxon>Harpellomycetes</taxon>
        <taxon>Harpellales</taxon>
        <taxon>Legeriomycetaceae</taxon>
        <taxon>Zancudomyces</taxon>
    </lineage>
</organism>
<gene>
    <name evidence="14" type="ORF">AX774_g8116</name>
</gene>
<dbReference type="PRINTS" id="PR00509">
    <property type="entry name" value="PGMPMM"/>
</dbReference>
<dbReference type="GO" id="GO:0006166">
    <property type="term" value="P:purine ribonucleoside salvage"/>
    <property type="evidence" value="ECO:0007669"/>
    <property type="project" value="TreeGrafter"/>
</dbReference>
<accession>A0A1R1PC36</accession>
<comment type="cofactor">
    <cofactor evidence="1">
        <name>Mg(2+)</name>
        <dbReference type="ChEBI" id="CHEBI:18420"/>
    </cofactor>
</comment>
<dbReference type="GO" id="GO:0008973">
    <property type="term" value="F:phosphopentomutase activity"/>
    <property type="evidence" value="ECO:0007669"/>
    <property type="project" value="TreeGrafter"/>
</dbReference>